<evidence type="ECO:0000313" key="3">
    <source>
        <dbReference type="Proteomes" id="UP000030742"/>
    </source>
</evidence>
<evidence type="ECO:0000259" key="1">
    <source>
        <dbReference type="PROSITE" id="PS50191"/>
    </source>
</evidence>
<dbReference type="PANTHER" id="PTHR10174">
    <property type="entry name" value="ALPHA-TOCOPHEROL TRANSFER PROTEIN-RELATED"/>
    <property type="match status" value="1"/>
</dbReference>
<dbReference type="PANTHER" id="PTHR10174:SF212">
    <property type="entry name" value="MIP26555P1"/>
    <property type="match status" value="1"/>
</dbReference>
<sequence length="623" mass="71900">MASPFSLNLAPLSPELQKRAEVELRETPEIVAAAILELRELVENDDTIYFKTDDKILIMYLRPCKFYAKSAYELMKRIAAFREKHKDILENLLPSDERTAFTEYGVVTVLKDRDHKGRRVLVVNSGSAWDPSKVTTDQLFRMFYLIHEAALLEEETQVNGVVVIMDYDGLGMKQVKCLTPAFSMKLLGFIQEAMPLRLKEVHMVKQPFVFNMVWQIFKPFIKEKLKNRIHFHGSKMASLHKFIPPTHLPKDYDGVLPAINYSGKEWYPVIEEHIEHIKMLNRNWHVMPICVETDNDGVPFVTLGSHQLRLDLEDISGEFEERAKTELLETPERIQEGLKKFRELINAEKGLNLPIDDDKFLLKFLRPFKCNAEQAFKMMKKFYRFKVKNPKYGGLHVTPEGVRHVFDSEVFMFLPTRSLYGGRIMIINAGTKWKPKEVPLVDMFRSIMVSIEIAMMEPKTQVGGANVIIDLEGLSLTHVYQFSPSMAKLIVDWVQPTWLQECAPVRLRGIHIINQPYLFSMLYALFKPFLGEYLKKRLSFHGTDYKSLCDKIGESSLPRKFAGTADIPDYPGSIFSEMLFYYQNKFQDFYNYGYIAELNDNQLISDESAKSNGTSIKTCSKAG</sequence>
<dbReference type="Gene3D" id="3.40.525.10">
    <property type="entry name" value="CRAL-TRIO lipid binding domain"/>
    <property type="match status" value="2"/>
</dbReference>
<dbReference type="Gene3D" id="1.10.8.20">
    <property type="entry name" value="N-terminal domain of phosphatidylinositol transfer protein sec14p"/>
    <property type="match status" value="2"/>
</dbReference>
<reference evidence="2 3" key="1">
    <citation type="journal article" date="2013" name="Genome Biol.">
        <title>Draft genome of the mountain pine beetle, Dendroctonus ponderosae Hopkins, a major forest pest.</title>
        <authorList>
            <person name="Keeling C.I."/>
            <person name="Yuen M.M."/>
            <person name="Liao N.Y."/>
            <person name="Docking T.R."/>
            <person name="Chan S.K."/>
            <person name="Taylor G.A."/>
            <person name="Palmquist D.L."/>
            <person name="Jackman S.D."/>
            <person name="Nguyen A."/>
            <person name="Li M."/>
            <person name="Henderson H."/>
            <person name="Janes J.K."/>
            <person name="Zhao Y."/>
            <person name="Pandoh P."/>
            <person name="Moore R."/>
            <person name="Sperling F.A."/>
            <person name="Huber D.P."/>
            <person name="Birol I."/>
            <person name="Jones S.J."/>
            <person name="Bohlmann J."/>
        </authorList>
    </citation>
    <scope>NUCLEOTIDE SEQUENCE</scope>
</reference>
<dbReference type="OrthoDB" id="75724at2759"/>
<dbReference type="GO" id="GO:0016020">
    <property type="term" value="C:membrane"/>
    <property type="evidence" value="ECO:0007669"/>
    <property type="project" value="TreeGrafter"/>
</dbReference>
<feature type="domain" description="CRAL-TRIO" evidence="1">
    <location>
        <begin position="97"/>
        <end position="260"/>
    </location>
</feature>
<dbReference type="Proteomes" id="UP000030742">
    <property type="component" value="Unassembled WGS sequence"/>
</dbReference>
<dbReference type="GO" id="GO:1902936">
    <property type="term" value="F:phosphatidylinositol bisphosphate binding"/>
    <property type="evidence" value="ECO:0007669"/>
    <property type="project" value="TreeGrafter"/>
</dbReference>
<dbReference type="AlphaFoldDB" id="U4UTN5"/>
<dbReference type="Gene3D" id="1.20.5.1200">
    <property type="entry name" value="Alpha-tocopherol transfer"/>
    <property type="match status" value="2"/>
</dbReference>
<feature type="domain" description="CRAL-TRIO" evidence="1">
    <location>
        <begin position="415"/>
        <end position="569"/>
    </location>
</feature>
<dbReference type="SUPFAM" id="SSF52087">
    <property type="entry name" value="CRAL/TRIO domain"/>
    <property type="match status" value="2"/>
</dbReference>
<dbReference type="EMBL" id="KB632364">
    <property type="protein sequence ID" value="ERL93556.1"/>
    <property type="molecule type" value="Genomic_DNA"/>
</dbReference>
<dbReference type="PROSITE" id="PS50191">
    <property type="entry name" value="CRAL_TRIO"/>
    <property type="match status" value="2"/>
</dbReference>
<evidence type="ECO:0000313" key="2">
    <source>
        <dbReference type="EMBL" id="ERL93556.1"/>
    </source>
</evidence>
<dbReference type="InterPro" id="IPR011074">
    <property type="entry name" value="CRAL/TRIO_N_dom"/>
</dbReference>
<dbReference type="Pfam" id="PF00650">
    <property type="entry name" value="CRAL_TRIO"/>
    <property type="match status" value="2"/>
</dbReference>
<dbReference type="SMART" id="SM00516">
    <property type="entry name" value="SEC14"/>
    <property type="match status" value="2"/>
</dbReference>
<dbReference type="SMART" id="SM01100">
    <property type="entry name" value="CRAL_TRIO_N"/>
    <property type="match status" value="2"/>
</dbReference>
<dbReference type="InterPro" id="IPR036273">
    <property type="entry name" value="CRAL/TRIO_N_dom_sf"/>
</dbReference>
<organism evidence="2 3">
    <name type="scientific">Dendroctonus ponderosae</name>
    <name type="common">Mountain pine beetle</name>
    <dbReference type="NCBI Taxonomy" id="77166"/>
    <lineage>
        <taxon>Eukaryota</taxon>
        <taxon>Metazoa</taxon>
        <taxon>Ecdysozoa</taxon>
        <taxon>Arthropoda</taxon>
        <taxon>Hexapoda</taxon>
        <taxon>Insecta</taxon>
        <taxon>Pterygota</taxon>
        <taxon>Neoptera</taxon>
        <taxon>Endopterygota</taxon>
        <taxon>Coleoptera</taxon>
        <taxon>Polyphaga</taxon>
        <taxon>Cucujiformia</taxon>
        <taxon>Curculionidae</taxon>
        <taxon>Scolytinae</taxon>
        <taxon>Dendroctonus</taxon>
    </lineage>
</organism>
<accession>U4UTN5</accession>
<dbReference type="InterPro" id="IPR036865">
    <property type="entry name" value="CRAL-TRIO_dom_sf"/>
</dbReference>
<protein>
    <recommendedName>
        <fullName evidence="1">CRAL-TRIO domain-containing protein</fullName>
    </recommendedName>
</protein>
<proteinExistence type="predicted"/>
<name>U4UTN5_DENPD</name>
<gene>
    <name evidence="2" type="ORF">D910_10845</name>
</gene>
<dbReference type="PRINTS" id="PR00180">
    <property type="entry name" value="CRETINALDHBP"/>
</dbReference>
<dbReference type="InterPro" id="IPR001251">
    <property type="entry name" value="CRAL-TRIO_dom"/>
</dbReference>
<dbReference type="SUPFAM" id="SSF46938">
    <property type="entry name" value="CRAL/TRIO N-terminal domain"/>
    <property type="match status" value="2"/>
</dbReference>
<dbReference type="CDD" id="cd00170">
    <property type="entry name" value="SEC14"/>
    <property type="match status" value="2"/>
</dbReference>